<dbReference type="EMBL" id="CP011074">
    <property type="protein sequence ID" value="AKF93343.1"/>
    <property type="molecule type" value="Genomic_DNA"/>
</dbReference>
<dbReference type="CDD" id="cd10032">
    <property type="entry name" value="UDG-F6_HDG"/>
    <property type="match status" value="1"/>
</dbReference>
<dbReference type="InterPro" id="IPR036895">
    <property type="entry name" value="Uracil-DNA_glycosylase-like_sf"/>
</dbReference>
<name>A0A0F7EGM1_BRELA</name>
<dbReference type="SUPFAM" id="SSF52141">
    <property type="entry name" value="Uracil-DNA glycosylase-like"/>
    <property type="match status" value="1"/>
</dbReference>
<evidence type="ECO:0000313" key="2">
    <source>
        <dbReference type="EMBL" id="AKF93343.1"/>
    </source>
</evidence>
<reference evidence="2" key="1">
    <citation type="submission" date="2015-03" db="EMBL/GenBank/DDBJ databases">
        <title>MIGS Cultured Bacterial/Archaeal sample from Brevibacillus laterosporus.</title>
        <authorList>
            <person name="Zeng D."/>
            <person name="Zhu L."/>
            <person name="Dong G."/>
            <person name="Ye W."/>
            <person name="Ren D."/>
            <person name="Wu L."/>
            <person name="Xu J."/>
            <person name="Li G."/>
            <person name="Guo L."/>
        </authorList>
    </citation>
    <scope>NUCLEOTIDE SEQUENCE</scope>
    <source>
        <strain evidence="2">B9</strain>
    </source>
</reference>
<proteinExistence type="predicted"/>
<dbReference type="RefSeq" id="WP_031412158.1">
    <property type="nucleotide sequence ID" value="NZ_CP011074.1"/>
</dbReference>
<dbReference type="Gene3D" id="3.40.470.10">
    <property type="entry name" value="Uracil-DNA glycosylase-like domain"/>
    <property type="match status" value="1"/>
</dbReference>
<dbReference type="InterPro" id="IPR026353">
    <property type="entry name" value="Hypoxan-DNA_Glyclase"/>
</dbReference>
<dbReference type="SMART" id="SM00986">
    <property type="entry name" value="UDG"/>
    <property type="match status" value="1"/>
</dbReference>
<organism evidence="2">
    <name type="scientific">Brevibacillus laterosporus</name>
    <name type="common">Bacillus laterosporus</name>
    <dbReference type="NCBI Taxonomy" id="1465"/>
    <lineage>
        <taxon>Bacteria</taxon>
        <taxon>Bacillati</taxon>
        <taxon>Bacillota</taxon>
        <taxon>Bacilli</taxon>
        <taxon>Bacillales</taxon>
        <taxon>Paenibacillaceae</taxon>
        <taxon>Brevibacillus</taxon>
    </lineage>
</organism>
<dbReference type="InterPro" id="IPR005122">
    <property type="entry name" value="Uracil-DNA_glycosylase-like"/>
</dbReference>
<evidence type="ECO:0000259" key="1">
    <source>
        <dbReference type="SMART" id="SM00986"/>
    </source>
</evidence>
<dbReference type="SMART" id="SM00987">
    <property type="entry name" value="UreE_C"/>
    <property type="match status" value="1"/>
</dbReference>
<feature type="domain" description="Uracil-DNA glycosylase-like" evidence="1">
    <location>
        <begin position="6"/>
        <end position="159"/>
    </location>
</feature>
<dbReference type="NCBIfam" id="TIGR04274">
    <property type="entry name" value="hypoxanDNAglyco"/>
    <property type="match status" value="1"/>
</dbReference>
<accession>A0A0F7EGM1</accession>
<dbReference type="Pfam" id="PF03167">
    <property type="entry name" value="UDG"/>
    <property type="match status" value="1"/>
</dbReference>
<sequence length="168" mass="19639">MLQSFPPVINKSCTILILGSMPGAVSLRKHEYYGNPRNHFWPIMYELFHEPIAESYEQRLAFLLNKRIALWDVIQNCEREGSLDSAIKYEKINDFDSLYEQYPAIKAVLFNGTKAYQSYKKYRGFSDGRLYLTLPSTSPTPSRYIKNMQDKLGKWQIVLELLGERKDE</sequence>
<dbReference type="AlphaFoldDB" id="A0A0F7EGM1"/>
<gene>
    <name evidence="2" type="ORF">EX87_06650</name>
</gene>
<protein>
    <submittedName>
        <fullName evidence="2">DNA glycosylase</fullName>
    </submittedName>
</protein>